<dbReference type="Gene3D" id="3.30.390.30">
    <property type="match status" value="1"/>
</dbReference>
<dbReference type="InterPro" id="IPR004099">
    <property type="entry name" value="Pyr_nucl-diS_OxRdtase_dimer"/>
</dbReference>
<feature type="domain" description="FAD/NAD(P)-binding" evidence="10">
    <location>
        <begin position="6"/>
        <end position="319"/>
    </location>
</feature>
<evidence type="ECO:0000256" key="8">
    <source>
        <dbReference type="RuleBase" id="RU003691"/>
    </source>
</evidence>
<gene>
    <name evidence="11" type="primary">gorA</name>
    <name evidence="11" type="ORF">WKW80_33270</name>
</gene>
<evidence type="ECO:0000313" key="12">
    <source>
        <dbReference type="Proteomes" id="UP001363010"/>
    </source>
</evidence>
<dbReference type="NCBIfam" id="NF004776">
    <property type="entry name" value="PRK06116.1"/>
    <property type="match status" value="1"/>
</dbReference>
<dbReference type="SUPFAM" id="SSF55424">
    <property type="entry name" value="FAD/NAD-linked reductases, dimerisation (C-terminal) domain"/>
    <property type="match status" value="1"/>
</dbReference>
<dbReference type="Pfam" id="PF07992">
    <property type="entry name" value="Pyr_redox_2"/>
    <property type="match status" value="1"/>
</dbReference>
<evidence type="ECO:0000256" key="7">
    <source>
        <dbReference type="ARBA" id="ARBA00023284"/>
    </source>
</evidence>
<feature type="domain" description="Pyridine nucleotide-disulphide oxidoreductase dimerisation" evidence="9">
    <location>
        <begin position="341"/>
        <end position="448"/>
    </location>
</feature>
<proteinExistence type="inferred from homology"/>
<name>A0ABU8WC10_9BURK</name>
<dbReference type="PANTHER" id="PTHR42737">
    <property type="entry name" value="GLUTATHIONE REDUCTASE"/>
    <property type="match status" value="1"/>
</dbReference>
<evidence type="ECO:0000259" key="10">
    <source>
        <dbReference type="Pfam" id="PF07992"/>
    </source>
</evidence>
<keyword evidence="12" id="KW-1185">Reference proteome</keyword>
<evidence type="ECO:0000256" key="5">
    <source>
        <dbReference type="ARBA" id="ARBA00023002"/>
    </source>
</evidence>
<dbReference type="RefSeq" id="WP_340367857.1">
    <property type="nucleotide sequence ID" value="NZ_JBBKZV010000042.1"/>
</dbReference>
<evidence type="ECO:0000256" key="2">
    <source>
        <dbReference type="ARBA" id="ARBA00007532"/>
    </source>
</evidence>
<evidence type="ECO:0000313" key="11">
    <source>
        <dbReference type="EMBL" id="MEJ8826821.1"/>
    </source>
</evidence>
<dbReference type="SUPFAM" id="SSF51905">
    <property type="entry name" value="FAD/NAD(P)-binding domain"/>
    <property type="match status" value="1"/>
</dbReference>
<dbReference type="PRINTS" id="PR00368">
    <property type="entry name" value="FADPNR"/>
</dbReference>
<dbReference type="EC" id="1.8.1.7" evidence="11"/>
<evidence type="ECO:0000256" key="3">
    <source>
        <dbReference type="ARBA" id="ARBA00022630"/>
    </source>
</evidence>
<evidence type="ECO:0000256" key="6">
    <source>
        <dbReference type="ARBA" id="ARBA00023157"/>
    </source>
</evidence>
<dbReference type="InterPro" id="IPR023753">
    <property type="entry name" value="FAD/NAD-binding_dom"/>
</dbReference>
<dbReference type="PANTHER" id="PTHR42737:SF2">
    <property type="entry name" value="GLUTATHIONE REDUCTASE"/>
    <property type="match status" value="1"/>
</dbReference>
<keyword evidence="5 8" id="KW-0560">Oxidoreductase</keyword>
<evidence type="ECO:0000259" key="9">
    <source>
        <dbReference type="Pfam" id="PF02852"/>
    </source>
</evidence>
<dbReference type="Gene3D" id="3.50.50.60">
    <property type="entry name" value="FAD/NAD(P)-binding domain"/>
    <property type="match status" value="2"/>
</dbReference>
<reference evidence="11 12" key="1">
    <citation type="submission" date="2024-03" db="EMBL/GenBank/DDBJ databases">
        <title>Novel species of the genus Variovorax.</title>
        <authorList>
            <person name="Liu Q."/>
            <person name="Xin Y.-H."/>
        </authorList>
    </citation>
    <scope>NUCLEOTIDE SEQUENCE [LARGE SCALE GENOMIC DNA]</scope>
    <source>
        <strain evidence="11 12">KACC 18501</strain>
    </source>
</reference>
<evidence type="ECO:0000256" key="4">
    <source>
        <dbReference type="ARBA" id="ARBA00022827"/>
    </source>
</evidence>
<comment type="cofactor">
    <cofactor evidence="1">
        <name>FAD</name>
        <dbReference type="ChEBI" id="CHEBI:57692"/>
    </cofactor>
</comment>
<dbReference type="InterPro" id="IPR001100">
    <property type="entry name" value="Pyr_nuc-diS_OxRdtase"/>
</dbReference>
<keyword evidence="3 8" id="KW-0285">Flavoprotein</keyword>
<dbReference type="InterPro" id="IPR016156">
    <property type="entry name" value="FAD/NAD-linked_Rdtase_dimer_sf"/>
</dbReference>
<keyword evidence="6" id="KW-1015">Disulfide bond</keyword>
<protein>
    <submittedName>
        <fullName evidence="11">Glutathione-disulfide reductase</fullName>
        <ecNumber evidence="11">1.8.1.7</ecNumber>
    </submittedName>
</protein>
<dbReference type="Pfam" id="PF02852">
    <property type="entry name" value="Pyr_redox_dim"/>
    <property type="match status" value="1"/>
</dbReference>
<organism evidence="11 12">
    <name type="scientific">Variovorax humicola</name>
    <dbReference type="NCBI Taxonomy" id="1769758"/>
    <lineage>
        <taxon>Bacteria</taxon>
        <taxon>Pseudomonadati</taxon>
        <taxon>Pseudomonadota</taxon>
        <taxon>Betaproteobacteria</taxon>
        <taxon>Burkholderiales</taxon>
        <taxon>Comamonadaceae</taxon>
        <taxon>Variovorax</taxon>
    </lineage>
</organism>
<dbReference type="PRINTS" id="PR00411">
    <property type="entry name" value="PNDRDTASEI"/>
</dbReference>
<dbReference type="InterPro" id="IPR046952">
    <property type="entry name" value="GSHR/TRXR-like"/>
</dbReference>
<comment type="caution">
    <text evidence="11">The sequence shown here is derived from an EMBL/GenBank/DDBJ whole genome shotgun (WGS) entry which is preliminary data.</text>
</comment>
<dbReference type="InterPro" id="IPR036188">
    <property type="entry name" value="FAD/NAD-bd_sf"/>
</dbReference>
<sequence>MVDDSYDLVVVGGGSGGVRAGRLAASLGARVALVEEHRVGGTCVVRGCVPKKLVVLASRFANDFEDAKGFGWNVSTATFHWGRLVDAVDGELGRLEGLYRRGLENAGVAILDDRGVLEGPGVVRLQRSGALLRCKHVLLATGSTPASLDIPGGEFCVTSDHVFSLARQPKRMVVLGGGYIAVEIASALNSLGTEITILHRAPALLRGFDEMLQEGLTSGLSEAGIRMHPGAVATSIERTSDGLVVHDSTGGSHRVDCVLNATGRRPQTRDLGLDSAGVEVEVGGAIKVDDRHQTTAAGVFAVGDVTNQLNLTPVAIRQGQEVAQALFGNDRRVPIRFDVAPTAVFSTPELGTVGVTESVARQRYANVKVFETQFRPMRATLAKSKECVAMKVLVCGDTDKVVGVHLLGREAAEMIQLIAIALQLGATKHDLDQTLAVHPTAAEELVTLRTAS</sequence>
<accession>A0ABU8WC10</accession>
<evidence type="ECO:0000256" key="1">
    <source>
        <dbReference type="ARBA" id="ARBA00001974"/>
    </source>
</evidence>
<keyword evidence="7 8" id="KW-0676">Redox-active center</keyword>
<dbReference type="PROSITE" id="PS00076">
    <property type="entry name" value="PYRIDINE_REDOX_1"/>
    <property type="match status" value="1"/>
</dbReference>
<dbReference type="GO" id="GO:0004362">
    <property type="term" value="F:glutathione-disulfide reductase (NADPH) activity"/>
    <property type="evidence" value="ECO:0007669"/>
    <property type="project" value="UniProtKB-EC"/>
</dbReference>
<keyword evidence="4 8" id="KW-0274">FAD</keyword>
<comment type="similarity">
    <text evidence="2 8">Belongs to the class-I pyridine nucleotide-disulfide oxidoreductase family.</text>
</comment>
<dbReference type="EMBL" id="JBBKZV010000042">
    <property type="protein sequence ID" value="MEJ8826821.1"/>
    <property type="molecule type" value="Genomic_DNA"/>
</dbReference>
<dbReference type="PIRSF" id="PIRSF000350">
    <property type="entry name" value="Mercury_reductase_MerA"/>
    <property type="match status" value="1"/>
</dbReference>
<dbReference type="Proteomes" id="UP001363010">
    <property type="component" value="Unassembled WGS sequence"/>
</dbReference>
<dbReference type="InterPro" id="IPR012999">
    <property type="entry name" value="Pyr_OxRdtase_I_AS"/>
</dbReference>